<evidence type="ECO:0000313" key="2">
    <source>
        <dbReference type="EMBL" id="MBP2377094.1"/>
    </source>
</evidence>
<dbReference type="Proteomes" id="UP000703720">
    <property type="component" value="Unassembled WGS sequence"/>
</dbReference>
<reference evidence="2 3" key="1">
    <citation type="submission" date="2021-03" db="EMBL/GenBank/DDBJ databases">
        <title>Sequencing the genomes of 1000 actinobacteria strains.</title>
        <authorList>
            <person name="Klenk H.-P."/>
        </authorList>
    </citation>
    <scope>NUCLEOTIDE SEQUENCE [LARGE SCALE GENOMIC DNA]</scope>
    <source>
        <strain evidence="2 3">DSM 13468</strain>
    </source>
</reference>
<keyword evidence="1" id="KW-0472">Membrane</keyword>
<proteinExistence type="predicted"/>
<evidence type="ECO:0000313" key="3">
    <source>
        <dbReference type="Proteomes" id="UP000703720"/>
    </source>
</evidence>
<dbReference type="GO" id="GO:0008233">
    <property type="term" value="F:peptidase activity"/>
    <property type="evidence" value="ECO:0007669"/>
    <property type="project" value="UniProtKB-KW"/>
</dbReference>
<keyword evidence="1" id="KW-0812">Transmembrane</keyword>
<sequence length="80" mass="9097">MVRRGVRRRYRRELLMMTLSALLLAYMSGLLVLTVAWGTSYSVFQWVVIGVMVVGSALLLAFQARKVIRIRGSRPGRRGE</sequence>
<protein>
    <submittedName>
        <fullName evidence="2">Membrane protein implicated in regulation of membrane protease activity</fullName>
    </submittedName>
</protein>
<keyword evidence="2" id="KW-0378">Hydrolase</keyword>
<keyword evidence="2" id="KW-0645">Protease</keyword>
<feature type="transmembrane region" description="Helical" evidence="1">
    <location>
        <begin position="14"/>
        <end position="37"/>
    </location>
</feature>
<keyword evidence="3" id="KW-1185">Reference proteome</keyword>
<name>A0ABS4WNH4_9MICO</name>
<keyword evidence="1" id="KW-1133">Transmembrane helix</keyword>
<organism evidence="2 3">
    <name type="scientific">Microbacterium phyllosphaerae</name>
    <dbReference type="NCBI Taxonomy" id="124798"/>
    <lineage>
        <taxon>Bacteria</taxon>
        <taxon>Bacillati</taxon>
        <taxon>Actinomycetota</taxon>
        <taxon>Actinomycetes</taxon>
        <taxon>Micrococcales</taxon>
        <taxon>Microbacteriaceae</taxon>
        <taxon>Microbacterium</taxon>
    </lineage>
</organism>
<dbReference type="GO" id="GO:0006508">
    <property type="term" value="P:proteolysis"/>
    <property type="evidence" value="ECO:0007669"/>
    <property type="project" value="UniProtKB-KW"/>
</dbReference>
<comment type="caution">
    <text evidence="2">The sequence shown here is derived from an EMBL/GenBank/DDBJ whole genome shotgun (WGS) entry which is preliminary data.</text>
</comment>
<gene>
    <name evidence="2" type="ORF">JOF42_000589</name>
</gene>
<dbReference type="RefSeq" id="WP_210096483.1">
    <property type="nucleotide sequence ID" value="NZ_BAAAIO010000001.1"/>
</dbReference>
<feature type="transmembrane region" description="Helical" evidence="1">
    <location>
        <begin position="43"/>
        <end position="62"/>
    </location>
</feature>
<accession>A0ABS4WNH4</accession>
<dbReference type="EMBL" id="JAGIOA010000001">
    <property type="protein sequence ID" value="MBP2377094.1"/>
    <property type="molecule type" value="Genomic_DNA"/>
</dbReference>
<evidence type="ECO:0000256" key="1">
    <source>
        <dbReference type="SAM" id="Phobius"/>
    </source>
</evidence>